<dbReference type="PANTHER" id="PTHR30529">
    <property type="entry name" value="CYTOCHROME B561"/>
    <property type="match status" value="1"/>
</dbReference>
<keyword evidence="7" id="KW-0479">Metal-binding</keyword>
<evidence type="ECO:0000256" key="5">
    <source>
        <dbReference type="ARBA" id="ARBA00022617"/>
    </source>
</evidence>
<keyword evidence="10" id="KW-0408">Iron</keyword>
<evidence type="ECO:0000256" key="11">
    <source>
        <dbReference type="ARBA" id="ARBA00023136"/>
    </source>
</evidence>
<feature type="transmembrane region" description="Helical" evidence="13">
    <location>
        <begin position="146"/>
        <end position="167"/>
    </location>
</feature>
<gene>
    <name evidence="15" type="ORF">A9Q75_16040</name>
</gene>
<feature type="transmembrane region" description="Helical" evidence="13">
    <location>
        <begin position="91"/>
        <end position="115"/>
    </location>
</feature>
<name>A0A1Y5E7Z9_COLPS</name>
<keyword evidence="4" id="KW-1003">Cell membrane</keyword>
<dbReference type="InterPro" id="IPR011577">
    <property type="entry name" value="Cyt_b561_bac/Ni-Hgenase"/>
</dbReference>
<dbReference type="AlphaFoldDB" id="A0A1Y5E7Z9"/>
<dbReference type="SUPFAM" id="SSF81342">
    <property type="entry name" value="Transmembrane di-heme cytochromes"/>
    <property type="match status" value="1"/>
</dbReference>
<proteinExistence type="inferred from homology"/>
<evidence type="ECO:0000313" key="15">
    <source>
        <dbReference type="EMBL" id="OUR76807.1"/>
    </source>
</evidence>
<dbReference type="InterPro" id="IPR016174">
    <property type="entry name" value="Di-haem_cyt_TM"/>
</dbReference>
<dbReference type="InterPro" id="IPR052168">
    <property type="entry name" value="Cytochrome_b561_oxidase"/>
</dbReference>
<organism evidence="15 16">
    <name type="scientific">Colwellia psychrerythraea</name>
    <name type="common">Vibrio psychroerythus</name>
    <dbReference type="NCBI Taxonomy" id="28229"/>
    <lineage>
        <taxon>Bacteria</taxon>
        <taxon>Pseudomonadati</taxon>
        <taxon>Pseudomonadota</taxon>
        <taxon>Gammaproteobacteria</taxon>
        <taxon>Alteromonadales</taxon>
        <taxon>Colwelliaceae</taxon>
        <taxon>Colwellia</taxon>
    </lineage>
</organism>
<comment type="similarity">
    <text evidence="12">Belongs to the cytochrome b561 family.</text>
</comment>
<comment type="caution">
    <text evidence="15">The sequence shown here is derived from an EMBL/GenBank/DDBJ whole genome shotgun (WGS) entry which is preliminary data.</text>
</comment>
<feature type="transmembrane region" description="Helical" evidence="13">
    <location>
        <begin position="53"/>
        <end position="71"/>
    </location>
</feature>
<evidence type="ECO:0000256" key="6">
    <source>
        <dbReference type="ARBA" id="ARBA00022692"/>
    </source>
</evidence>
<dbReference type="Pfam" id="PF01292">
    <property type="entry name" value="Ni_hydr_CYTB"/>
    <property type="match status" value="1"/>
</dbReference>
<dbReference type="PANTHER" id="PTHR30529:SF1">
    <property type="entry name" value="CYTOCHROME B561 HOMOLOG 2"/>
    <property type="match status" value="1"/>
</dbReference>
<keyword evidence="5" id="KW-0349">Heme</keyword>
<evidence type="ECO:0000256" key="8">
    <source>
        <dbReference type="ARBA" id="ARBA00022982"/>
    </source>
</evidence>
<dbReference type="GO" id="GO:0020037">
    <property type="term" value="F:heme binding"/>
    <property type="evidence" value="ECO:0007669"/>
    <property type="project" value="TreeGrafter"/>
</dbReference>
<keyword evidence="6 13" id="KW-0812">Transmembrane</keyword>
<dbReference type="GO" id="GO:0009055">
    <property type="term" value="F:electron transfer activity"/>
    <property type="evidence" value="ECO:0007669"/>
    <property type="project" value="InterPro"/>
</dbReference>
<evidence type="ECO:0000256" key="10">
    <source>
        <dbReference type="ARBA" id="ARBA00023004"/>
    </source>
</evidence>
<evidence type="ECO:0000259" key="14">
    <source>
        <dbReference type="Pfam" id="PF01292"/>
    </source>
</evidence>
<evidence type="ECO:0000256" key="2">
    <source>
        <dbReference type="ARBA" id="ARBA00004651"/>
    </source>
</evidence>
<keyword evidence="9 13" id="KW-1133">Transmembrane helix</keyword>
<accession>A0A1Y5E7Z9</accession>
<evidence type="ECO:0000256" key="9">
    <source>
        <dbReference type="ARBA" id="ARBA00022989"/>
    </source>
</evidence>
<dbReference type="EMBL" id="MAAF01000096">
    <property type="protein sequence ID" value="OUR76807.1"/>
    <property type="molecule type" value="Genomic_DNA"/>
</dbReference>
<keyword evidence="8" id="KW-0249">Electron transport</keyword>
<dbReference type="GO" id="GO:0005886">
    <property type="term" value="C:plasma membrane"/>
    <property type="evidence" value="ECO:0007669"/>
    <property type="project" value="UniProtKB-SubCell"/>
</dbReference>
<feature type="domain" description="Cytochrome b561 bacterial/Ni-hydrogenase" evidence="14">
    <location>
        <begin position="12"/>
        <end position="168"/>
    </location>
</feature>
<evidence type="ECO:0000256" key="7">
    <source>
        <dbReference type="ARBA" id="ARBA00022723"/>
    </source>
</evidence>
<reference evidence="16" key="1">
    <citation type="journal article" date="2017" name="Proc. Natl. Acad. Sci. U.S.A.">
        <title>Simulation of Deepwater Horizon oil plume reveals substrate specialization within a complex community of hydrocarbon degraders.</title>
        <authorList>
            <person name="Hu P."/>
            <person name="Dubinsky E.A."/>
            <person name="Probst A.J."/>
            <person name="Wang J."/>
            <person name="Sieber C.M.K."/>
            <person name="Tom L.M."/>
            <person name="Gardinali P."/>
            <person name="Banfield J.F."/>
            <person name="Atlas R.M."/>
            <person name="Andersen G.L."/>
        </authorList>
    </citation>
    <scope>NUCLEOTIDE SEQUENCE [LARGE SCALE GENOMIC DNA]</scope>
</reference>
<evidence type="ECO:0000256" key="4">
    <source>
        <dbReference type="ARBA" id="ARBA00022475"/>
    </source>
</evidence>
<comment type="subcellular location">
    <subcellularLocation>
        <location evidence="2">Cell membrane</location>
        <topology evidence="2">Multi-pass membrane protein</topology>
    </subcellularLocation>
</comment>
<evidence type="ECO:0000256" key="1">
    <source>
        <dbReference type="ARBA" id="ARBA00001970"/>
    </source>
</evidence>
<keyword evidence="11 13" id="KW-0472">Membrane</keyword>
<dbReference type="GO" id="GO:0022904">
    <property type="term" value="P:respiratory electron transport chain"/>
    <property type="evidence" value="ECO:0007669"/>
    <property type="project" value="InterPro"/>
</dbReference>
<feature type="transmembrane region" description="Helical" evidence="13">
    <location>
        <begin position="12"/>
        <end position="33"/>
    </location>
</feature>
<keyword evidence="3" id="KW-0813">Transport</keyword>
<dbReference type="Proteomes" id="UP000243053">
    <property type="component" value="Unassembled WGS sequence"/>
</dbReference>
<protein>
    <recommendedName>
        <fullName evidence="14">Cytochrome b561 bacterial/Ni-hydrogenase domain-containing protein</fullName>
    </recommendedName>
</protein>
<sequence>MLSEKRSYVIDRVLHWSSSALILFMLLMMGSQIHNTDYRIKGAIEHKQDAIEIHFIMGAFVLLLLLLRFFWSKFYLPQSRKPEFNSCMHKLVVYIVHSLMYCVLFSLIVTGIFMVTNYEHPLHILNLLTFSQGQTEIGIFNLANKFHLYLESAIYFLIAMHFTGAMYSRR</sequence>
<dbReference type="Gene3D" id="1.20.950.20">
    <property type="entry name" value="Transmembrane di-heme cytochromes, Chain C"/>
    <property type="match status" value="1"/>
</dbReference>
<evidence type="ECO:0000256" key="12">
    <source>
        <dbReference type="ARBA" id="ARBA00037975"/>
    </source>
</evidence>
<comment type="cofactor">
    <cofactor evidence="1">
        <name>heme b</name>
        <dbReference type="ChEBI" id="CHEBI:60344"/>
    </cofactor>
</comment>
<evidence type="ECO:0000313" key="16">
    <source>
        <dbReference type="Proteomes" id="UP000243053"/>
    </source>
</evidence>
<evidence type="ECO:0000256" key="13">
    <source>
        <dbReference type="SAM" id="Phobius"/>
    </source>
</evidence>
<evidence type="ECO:0000256" key="3">
    <source>
        <dbReference type="ARBA" id="ARBA00022448"/>
    </source>
</evidence>
<dbReference type="GO" id="GO:0046872">
    <property type="term" value="F:metal ion binding"/>
    <property type="evidence" value="ECO:0007669"/>
    <property type="project" value="UniProtKB-KW"/>
</dbReference>